<evidence type="ECO:0000313" key="3">
    <source>
        <dbReference type="Proteomes" id="UP000007089"/>
    </source>
</evidence>
<dbReference type="Proteomes" id="UP000007089">
    <property type="component" value="Chromosome"/>
</dbReference>
<gene>
    <name evidence="2" type="ordered locus">A2cp1_1560</name>
</gene>
<reference evidence="2" key="1">
    <citation type="submission" date="2009-01" db="EMBL/GenBank/DDBJ databases">
        <title>Complete sequence of Anaeromyxobacter dehalogenans 2CP-1.</title>
        <authorList>
            <consortium name="US DOE Joint Genome Institute"/>
            <person name="Lucas S."/>
            <person name="Copeland A."/>
            <person name="Lapidus A."/>
            <person name="Glavina del Rio T."/>
            <person name="Dalin E."/>
            <person name="Tice H."/>
            <person name="Bruce D."/>
            <person name="Goodwin L."/>
            <person name="Pitluck S."/>
            <person name="Saunders E."/>
            <person name="Brettin T."/>
            <person name="Detter J.C."/>
            <person name="Han C."/>
            <person name="Larimer F."/>
            <person name="Land M."/>
            <person name="Hauser L."/>
            <person name="Kyrpides N."/>
            <person name="Ovchinnikova G."/>
            <person name="Beliaev A.S."/>
            <person name="Richardson P."/>
        </authorList>
    </citation>
    <scope>NUCLEOTIDE SEQUENCE</scope>
    <source>
        <strain evidence="2">2CP-1</strain>
    </source>
</reference>
<keyword evidence="3" id="KW-1185">Reference proteome</keyword>
<dbReference type="AlphaFoldDB" id="B8J549"/>
<protein>
    <submittedName>
        <fullName evidence="2">Uncharacterized protein</fullName>
    </submittedName>
</protein>
<accession>B8J549</accession>
<feature type="signal peptide" evidence="1">
    <location>
        <begin position="1"/>
        <end position="19"/>
    </location>
</feature>
<dbReference type="RefSeq" id="WP_012632840.1">
    <property type="nucleotide sequence ID" value="NC_011891.1"/>
</dbReference>
<sequence>MRTRASARLAALVVAAACAAGCQRGPPAPARLDPRNDACAHCRMMVSDPPFAAQLVAPGEEPRFFDDLGCLRDYLREHPRLPRGAVAYVADHRTSAWVRADAATVSRVPGLRTPMGSELIAHADAASRDADPAARGAVPVPAAELLGAAPSAERR</sequence>
<proteinExistence type="predicted"/>
<evidence type="ECO:0000313" key="2">
    <source>
        <dbReference type="EMBL" id="ACL64904.1"/>
    </source>
</evidence>
<organism evidence="2 3">
    <name type="scientific">Anaeromyxobacter dehalogenans (strain ATCC BAA-258 / DSM 21875 / 2CP-1)</name>
    <dbReference type="NCBI Taxonomy" id="455488"/>
    <lineage>
        <taxon>Bacteria</taxon>
        <taxon>Pseudomonadati</taxon>
        <taxon>Myxococcota</taxon>
        <taxon>Myxococcia</taxon>
        <taxon>Myxococcales</taxon>
        <taxon>Cystobacterineae</taxon>
        <taxon>Anaeromyxobacteraceae</taxon>
        <taxon>Anaeromyxobacter</taxon>
    </lineage>
</organism>
<keyword evidence="1" id="KW-0732">Signal</keyword>
<name>B8J549_ANAD2</name>
<dbReference type="Pfam" id="PF05573">
    <property type="entry name" value="NosL"/>
    <property type="match status" value="1"/>
</dbReference>
<dbReference type="KEGG" id="acp:A2cp1_1560"/>
<dbReference type="HOGENOM" id="CLU_108823_3_0_7"/>
<dbReference type="SUPFAM" id="SSF160387">
    <property type="entry name" value="NosL/MerB-like"/>
    <property type="match status" value="1"/>
</dbReference>
<dbReference type="InterPro" id="IPR008719">
    <property type="entry name" value="N2O_reductase_NosL"/>
</dbReference>
<dbReference type="EMBL" id="CP001359">
    <property type="protein sequence ID" value="ACL64904.1"/>
    <property type="molecule type" value="Genomic_DNA"/>
</dbReference>
<evidence type="ECO:0000256" key="1">
    <source>
        <dbReference type="SAM" id="SignalP"/>
    </source>
</evidence>
<feature type="chain" id="PRO_5002872510" evidence="1">
    <location>
        <begin position="20"/>
        <end position="155"/>
    </location>
</feature>